<dbReference type="EC" id="2.1.1.72" evidence="2"/>
<dbReference type="InterPro" id="IPR023095">
    <property type="entry name" value="Ade_MeTrfase_dom_2"/>
</dbReference>
<dbReference type="InterPro" id="IPR012327">
    <property type="entry name" value="MeTrfase_D12"/>
</dbReference>
<keyword evidence="3 7" id="KW-0489">Methyltransferase</keyword>
<evidence type="ECO:0000256" key="5">
    <source>
        <dbReference type="ARBA" id="ARBA00022691"/>
    </source>
</evidence>
<evidence type="ECO:0000313" key="8">
    <source>
        <dbReference type="Proteomes" id="UP000260680"/>
    </source>
</evidence>
<dbReference type="PANTHER" id="PTHR30481:SF2">
    <property type="entry name" value="SITE-SPECIFIC DNA-METHYLTRANSFERASE (ADENINE-SPECIFIC)"/>
    <property type="match status" value="1"/>
</dbReference>
<evidence type="ECO:0000256" key="6">
    <source>
        <dbReference type="ARBA" id="ARBA00047942"/>
    </source>
</evidence>
<gene>
    <name evidence="7" type="ORF">DS742_05090</name>
</gene>
<dbReference type="GO" id="GO:1904047">
    <property type="term" value="F:S-adenosyl-L-methionine binding"/>
    <property type="evidence" value="ECO:0007669"/>
    <property type="project" value="TreeGrafter"/>
</dbReference>
<dbReference type="InterPro" id="IPR029063">
    <property type="entry name" value="SAM-dependent_MTases_sf"/>
</dbReference>
<evidence type="ECO:0000256" key="4">
    <source>
        <dbReference type="ARBA" id="ARBA00022679"/>
    </source>
</evidence>
<comment type="catalytic activity">
    <reaction evidence="6">
        <text>a 2'-deoxyadenosine in DNA + S-adenosyl-L-methionine = an N(6)-methyl-2'-deoxyadenosine in DNA + S-adenosyl-L-homocysteine + H(+)</text>
        <dbReference type="Rhea" id="RHEA:15197"/>
        <dbReference type="Rhea" id="RHEA-COMP:12418"/>
        <dbReference type="Rhea" id="RHEA-COMP:12419"/>
        <dbReference type="ChEBI" id="CHEBI:15378"/>
        <dbReference type="ChEBI" id="CHEBI:57856"/>
        <dbReference type="ChEBI" id="CHEBI:59789"/>
        <dbReference type="ChEBI" id="CHEBI:90615"/>
        <dbReference type="ChEBI" id="CHEBI:90616"/>
        <dbReference type="EC" id="2.1.1.72"/>
    </reaction>
</comment>
<dbReference type="Pfam" id="PF02086">
    <property type="entry name" value="MethyltransfD12"/>
    <property type="match status" value="1"/>
</dbReference>
<proteinExistence type="inferred from homology"/>
<dbReference type="GO" id="GO:0009007">
    <property type="term" value="F:site-specific DNA-methyltransferase (adenine-specific) activity"/>
    <property type="evidence" value="ECO:0007669"/>
    <property type="project" value="UniProtKB-EC"/>
</dbReference>
<dbReference type="GO" id="GO:0043565">
    <property type="term" value="F:sequence-specific DNA binding"/>
    <property type="evidence" value="ECO:0007669"/>
    <property type="project" value="TreeGrafter"/>
</dbReference>
<dbReference type="Gene3D" id="1.10.1020.10">
    <property type="entry name" value="Adenine-specific Methyltransferase, Domain 2"/>
    <property type="match status" value="1"/>
</dbReference>
<keyword evidence="5" id="KW-0949">S-adenosyl-L-methionine</keyword>
<dbReference type="SUPFAM" id="SSF53335">
    <property type="entry name" value="S-adenosyl-L-methionine-dependent methyltransferases"/>
    <property type="match status" value="1"/>
</dbReference>
<comment type="caution">
    <text evidence="7">The sequence shown here is derived from an EMBL/GenBank/DDBJ whole genome shotgun (WGS) entry which is preliminary data.</text>
</comment>
<name>A0A3E2NFQ1_9FIRM</name>
<evidence type="ECO:0000313" key="7">
    <source>
        <dbReference type="EMBL" id="RFZ79837.1"/>
    </source>
</evidence>
<dbReference type="PRINTS" id="PR00505">
    <property type="entry name" value="D12N6MTFRASE"/>
</dbReference>
<dbReference type="Gene3D" id="3.40.50.150">
    <property type="entry name" value="Vaccinia Virus protein VP39"/>
    <property type="match status" value="1"/>
</dbReference>
<accession>A0A3E2NFQ1</accession>
<dbReference type="RefSeq" id="WP_117415935.1">
    <property type="nucleotide sequence ID" value="NZ_QOHO01000016.1"/>
</dbReference>
<evidence type="ECO:0000256" key="2">
    <source>
        <dbReference type="ARBA" id="ARBA00011900"/>
    </source>
</evidence>
<protein>
    <recommendedName>
        <fullName evidence="2">site-specific DNA-methyltransferase (adenine-specific)</fullName>
        <ecNumber evidence="2">2.1.1.72</ecNumber>
    </recommendedName>
</protein>
<evidence type="ECO:0000256" key="3">
    <source>
        <dbReference type="ARBA" id="ARBA00022603"/>
    </source>
</evidence>
<keyword evidence="4" id="KW-0808">Transferase</keyword>
<dbReference type="GO" id="GO:0009307">
    <property type="term" value="P:DNA restriction-modification system"/>
    <property type="evidence" value="ECO:0007669"/>
    <property type="project" value="InterPro"/>
</dbReference>
<dbReference type="PANTHER" id="PTHR30481">
    <property type="entry name" value="DNA ADENINE METHYLASE"/>
    <property type="match status" value="1"/>
</dbReference>
<evidence type="ECO:0000256" key="1">
    <source>
        <dbReference type="ARBA" id="ARBA00006594"/>
    </source>
</evidence>
<dbReference type="PIRSF" id="PIRSF000398">
    <property type="entry name" value="M_m6A_EcoRV"/>
    <property type="match status" value="1"/>
</dbReference>
<comment type="similarity">
    <text evidence="1">Belongs to the N(4)/N(6)-methyltransferase family.</text>
</comment>
<reference evidence="7 8" key="1">
    <citation type="submission" date="2018-07" db="EMBL/GenBank/DDBJ databases">
        <title>New species, Clostridium PI-S10-A1B.</title>
        <authorList>
            <person name="Krishna G."/>
            <person name="Summeta K."/>
            <person name="Shikha S."/>
            <person name="Prabhu P.B."/>
            <person name="Suresh K."/>
        </authorList>
    </citation>
    <scope>NUCLEOTIDE SEQUENCE [LARGE SCALE GENOMIC DNA]</scope>
    <source>
        <strain evidence="7 8">PI-S10-A1B</strain>
    </source>
</reference>
<dbReference type="EMBL" id="QOHO01000016">
    <property type="protein sequence ID" value="RFZ79837.1"/>
    <property type="molecule type" value="Genomic_DNA"/>
</dbReference>
<dbReference type="OrthoDB" id="9805629at2"/>
<dbReference type="InterPro" id="IPR012263">
    <property type="entry name" value="M_m6A_EcoRV"/>
</dbReference>
<dbReference type="GO" id="GO:0032259">
    <property type="term" value="P:methylation"/>
    <property type="evidence" value="ECO:0007669"/>
    <property type="project" value="UniProtKB-KW"/>
</dbReference>
<dbReference type="Proteomes" id="UP000260680">
    <property type="component" value="Unassembled WGS sequence"/>
</dbReference>
<organism evidence="7 8">
    <name type="scientific">Lacrimispora amygdalina</name>
    <dbReference type="NCBI Taxonomy" id="253257"/>
    <lineage>
        <taxon>Bacteria</taxon>
        <taxon>Bacillati</taxon>
        <taxon>Bacillota</taxon>
        <taxon>Clostridia</taxon>
        <taxon>Lachnospirales</taxon>
        <taxon>Lachnospiraceae</taxon>
        <taxon>Lacrimispora</taxon>
    </lineage>
</organism>
<sequence>MQSPSPLRYPGGKTKLFPYIQNIFEVNNLRNTTYVEPFAGGCGLAITLLKKNLVHDIIINDYDYAIYAFWYSILNYTEEFCERIQNIDINVDQWDIQKDIYLHQNLHSILEVGFSTFFLNRTNRSGIINGGIIGGREQNSNYTIDCRFNKTALITKIRDLSSYSNHIQLYNYDVFDLINDIILNMPINNTFIYFDPPYVKKGHQLYRNFFNFQDHKNLRDCIINLKHHWITTYDHTDEIAILYQNCQQDVIDINYSAGTNKIGRELAIFSDNLKMPE</sequence>
<dbReference type="GO" id="GO:0006298">
    <property type="term" value="P:mismatch repair"/>
    <property type="evidence" value="ECO:0007669"/>
    <property type="project" value="TreeGrafter"/>
</dbReference>
<dbReference type="AlphaFoldDB" id="A0A3E2NFQ1"/>